<accession>A0A844G5F7</accession>
<proteinExistence type="predicted"/>
<evidence type="ECO:0000313" key="4">
    <source>
        <dbReference type="Proteomes" id="UP000435649"/>
    </source>
</evidence>
<organism evidence="3 4">
    <name type="scientific">Victivallis lenta</name>
    <dbReference type="NCBI Taxonomy" id="2606640"/>
    <lineage>
        <taxon>Bacteria</taxon>
        <taxon>Pseudomonadati</taxon>
        <taxon>Lentisphaerota</taxon>
        <taxon>Lentisphaeria</taxon>
        <taxon>Victivallales</taxon>
        <taxon>Victivallaceae</taxon>
        <taxon>Victivallis</taxon>
    </lineage>
</organism>
<gene>
    <name evidence="3" type="ORF">FYJ85_13895</name>
</gene>
<evidence type="ECO:0000256" key="1">
    <source>
        <dbReference type="SAM" id="Phobius"/>
    </source>
</evidence>
<evidence type="ECO:0000259" key="2">
    <source>
        <dbReference type="Pfam" id="PF07596"/>
    </source>
</evidence>
<dbReference type="NCBIfam" id="TIGR02532">
    <property type="entry name" value="IV_pilin_GFxxxE"/>
    <property type="match status" value="1"/>
</dbReference>
<dbReference type="SUPFAM" id="SSF54523">
    <property type="entry name" value="Pili subunits"/>
    <property type="match status" value="1"/>
</dbReference>
<dbReference type="PANTHER" id="PTHR30093:SF2">
    <property type="entry name" value="TYPE II SECRETION SYSTEM PROTEIN H"/>
    <property type="match status" value="1"/>
</dbReference>
<dbReference type="RefSeq" id="WP_154419265.1">
    <property type="nucleotide sequence ID" value="NZ_VUNS01000015.1"/>
</dbReference>
<dbReference type="InterPro" id="IPR011453">
    <property type="entry name" value="DUF1559"/>
</dbReference>
<dbReference type="Proteomes" id="UP000435649">
    <property type="component" value="Unassembled WGS sequence"/>
</dbReference>
<dbReference type="Pfam" id="PF07596">
    <property type="entry name" value="SBP_bac_10"/>
    <property type="match status" value="1"/>
</dbReference>
<keyword evidence="1" id="KW-0812">Transmembrane</keyword>
<dbReference type="InterPro" id="IPR012902">
    <property type="entry name" value="N_methyl_site"/>
</dbReference>
<feature type="domain" description="DUF1559" evidence="2">
    <location>
        <begin position="44"/>
        <end position="89"/>
    </location>
</feature>
<keyword evidence="4" id="KW-1185">Reference proteome</keyword>
<feature type="transmembrane region" description="Helical" evidence="1">
    <location>
        <begin position="21"/>
        <end position="42"/>
    </location>
</feature>
<evidence type="ECO:0000313" key="3">
    <source>
        <dbReference type="EMBL" id="MST98132.1"/>
    </source>
</evidence>
<sequence length="245" mass="26281">MKTRFTNFKKSSTGSRNSFSLIELLVVIAIIAILAAMLLPALNKARVSAKTTNCVGNMKQLTLAVAMYTNTYKRLPPANYSSGVDDPRACQSGINAVGIGLLAKTGMIPGSDPNKYIQLNADGENRPAVFKCPFTDKMGAGAGFVNFADYIYGRDESANAGGGGYLKGFGKSFTQVPGTRVIMWCYCADHYLRQDKVPPAYWTHSGASSVFGRLDGSAQTLKYTYAKSVRGTVGAANHEAFLNSL</sequence>
<dbReference type="Gene3D" id="3.30.700.10">
    <property type="entry name" value="Glycoprotein, Type 4 Pilin"/>
    <property type="match status" value="1"/>
</dbReference>
<comment type="caution">
    <text evidence="3">The sequence shown here is derived from an EMBL/GenBank/DDBJ whole genome shotgun (WGS) entry which is preliminary data.</text>
</comment>
<name>A0A844G5F7_9BACT</name>
<dbReference type="EMBL" id="VUNS01000015">
    <property type="protein sequence ID" value="MST98132.1"/>
    <property type="molecule type" value="Genomic_DNA"/>
</dbReference>
<dbReference type="Pfam" id="PF07963">
    <property type="entry name" value="N_methyl"/>
    <property type="match status" value="1"/>
</dbReference>
<dbReference type="AlphaFoldDB" id="A0A844G5F7"/>
<keyword evidence="1" id="KW-1133">Transmembrane helix</keyword>
<reference evidence="3 4" key="1">
    <citation type="submission" date="2019-08" db="EMBL/GenBank/DDBJ databases">
        <title>In-depth cultivation of the pig gut microbiome towards novel bacterial diversity and tailored functional studies.</title>
        <authorList>
            <person name="Wylensek D."/>
            <person name="Hitch T.C.A."/>
            <person name="Clavel T."/>
        </authorList>
    </citation>
    <scope>NUCLEOTIDE SEQUENCE [LARGE SCALE GENOMIC DNA]</scope>
    <source>
        <strain evidence="3 4">BBE-744-WT-12</strain>
    </source>
</reference>
<keyword evidence="1" id="KW-0472">Membrane</keyword>
<dbReference type="InterPro" id="IPR045584">
    <property type="entry name" value="Pilin-like"/>
</dbReference>
<protein>
    <submittedName>
        <fullName evidence="3">DUF1559 domain-containing protein</fullName>
    </submittedName>
</protein>
<dbReference type="PANTHER" id="PTHR30093">
    <property type="entry name" value="GENERAL SECRETION PATHWAY PROTEIN G"/>
    <property type="match status" value="1"/>
</dbReference>